<feature type="region of interest" description="Disordered" evidence="1">
    <location>
        <begin position="294"/>
        <end position="348"/>
    </location>
</feature>
<feature type="region of interest" description="Disordered" evidence="1">
    <location>
        <begin position="159"/>
        <end position="200"/>
    </location>
</feature>
<dbReference type="Proteomes" id="UP000784294">
    <property type="component" value="Unassembled WGS sequence"/>
</dbReference>
<accession>A0A448XNM7</accession>
<evidence type="ECO:0000313" key="3">
    <source>
        <dbReference type="Proteomes" id="UP000784294"/>
    </source>
</evidence>
<feature type="compositionally biased region" description="Basic and acidic residues" evidence="1">
    <location>
        <begin position="294"/>
        <end position="315"/>
    </location>
</feature>
<proteinExistence type="predicted"/>
<protein>
    <submittedName>
        <fullName evidence="2">Uncharacterized protein</fullName>
    </submittedName>
</protein>
<reference evidence="2" key="1">
    <citation type="submission" date="2018-11" db="EMBL/GenBank/DDBJ databases">
        <authorList>
            <consortium name="Pathogen Informatics"/>
        </authorList>
    </citation>
    <scope>NUCLEOTIDE SEQUENCE</scope>
</reference>
<keyword evidence="3" id="KW-1185">Reference proteome</keyword>
<comment type="caution">
    <text evidence="2">The sequence shown here is derived from an EMBL/GenBank/DDBJ whole genome shotgun (WGS) entry which is preliminary data.</text>
</comment>
<name>A0A448XNM7_9PLAT</name>
<dbReference type="AlphaFoldDB" id="A0A448XNM7"/>
<dbReference type="EMBL" id="CAAALY010267797">
    <property type="protein sequence ID" value="VEL41087.1"/>
    <property type="molecule type" value="Genomic_DNA"/>
</dbReference>
<sequence>MPSHIETIPVMPTSKQDLKHSLPFVVKLQSQRMIQQEVCESYLSEELHDHLINQEAPLDTKQCSKRVFKGELNKKMVLIEGDCEDDINESYEDNDGTEADKCWPSLAHSLGAILAQAVYCLTGGFSVPTLAGNGGASLALIDRLLQPIICRKTTDAASFETGSSEKPHSHTTYSSETCLNEPHSSSDIPEASRPDSVSRIPMTERLVDPSFRHSCLAKASYALWTSSLSTFYSNVQRHHALSTLGPSNGCQISGPVWWATESKKGSGTSTSSSSASLAMTNSINKLGVCDDVEKQKNKEIGSNSKPDETKDEKKICSSTVDADERNDPANYKKKQNKKKDIESEESYRNRVSLFDI</sequence>
<organism evidence="2 3">
    <name type="scientific">Protopolystoma xenopodis</name>
    <dbReference type="NCBI Taxonomy" id="117903"/>
    <lineage>
        <taxon>Eukaryota</taxon>
        <taxon>Metazoa</taxon>
        <taxon>Spiralia</taxon>
        <taxon>Lophotrochozoa</taxon>
        <taxon>Platyhelminthes</taxon>
        <taxon>Monogenea</taxon>
        <taxon>Polyopisthocotylea</taxon>
        <taxon>Polystomatidea</taxon>
        <taxon>Polystomatidae</taxon>
        <taxon>Protopolystoma</taxon>
    </lineage>
</organism>
<evidence type="ECO:0000313" key="2">
    <source>
        <dbReference type="EMBL" id="VEL41087.1"/>
    </source>
</evidence>
<gene>
    <name evidence="2" type="ORF">PXEA_LOCUS34527</name>
</gene>
<feature type="compositionally biased region" description="Basic and acidic residues" evidence="1">
    <location>
        <begin position="338"/>
        <end position="348"/>
    </location>
</feature>
<feature type="compositionally biased region" description="Polar residues" evidence="1">
    <location>
        <begin position="169"/>
        <end position="187"/>
    </location>
</feature>
<evidence type="ECO:0000256" key="1">
    <source>
        <dbReference type="SAM" id="MobiDB-lite"/>
    </source>
</evidence>